<dbReference type="EnsemblPlants" id="AVESA.00010b.r2.1DG0138420.1">
    <property type="protein sequence ID" value="AVESA.00010b.r2.1DG0138420.1.CDS"/>
    <property type="gene ID" value="AVESA.00010b.r2.1DG0138420"/>
</dbReference>
<protein>
    <submittedName>
        <fullName evidence="1">Uncharacterized protein</fullName>
    </submittedName>
</protein>
<evidence type="ECO:0000313" key="2">
    <source>
        <dbReference type="Proteomes" id="UP001732700"/>
    </source>
</evidence>
<accession>A0ACD5TX16</accession>
<evidence type="ECO:0000313" key="1">
    <source>
        <dbReference type="EnsemblPlants" id="AVESA.00010b.r2.1DG0138420.1.CDS"/>
    </source>
</evidence>
<name>A0ACD5TX16_AVESA</name>
<reference evidence="1" key="2">
    <citation type="submission" date="2025-09" db="UniProtKB">
        <authorList>
            <consortium name="EnsemblPlants"/>
        </authorList>
    </citation>
    <scope>IDENTIFICATION</scope>
</reference>
<reference evidence="1" key="1">
    <citation type="submission" date="2021-05" db="EMBL/GenBank/DDBJ databases">
        <authorList>
            <person name="Scholz U."/>
            <person name="Mascher M."/>
            <person name="Fiebig A."/>
        </authorList>
    </citation>
    <scope>NUCLEOTIDE SEQUENCE [LARGE SCALE GENOMIC DNA]</scope>
</reference>
<organism evidence="1 2">
    <name type="scientific">Avena sativa</name>
    <name type="common">Oat</name>
    <dbReference type="NCBI Taxonomy" id="4498"/>
    <lineage>
        <taxon>Eukaryota</taxon>
        <taxon>Viridiplantae</taxon>
        <taxon>Streptophyta</taxon>
        <taxon>Embryophyta</taxon>
        <taxon>Tracheophyta</taxon>
        <taxon>Spermatophyta</taxon>
        <taxon>Magnoliopsida</taxon>
        <taxon>Liliopsida</taxon>
        <taxon>Poales</taxon>
        <taxon>Poaceae</taxon>
        <taxon>BOP clade</taxon>
        <taxon>Pooideae</taxon>
        <taxon>Poodae</taxon>
        <taxon>Poeae</taxon>
        <taxon>Poeae Chloroplast Group 1 (Aveneae type)</taxon>
        <taxon>Aveninae</taxon>
        <taxon>Avena</taxon>
    </lineage>
</organism>
<proteinExistence type="predicted"/>
<keyword evidence="2" id="KW-1185">Reference proteome</keyword>
<sequence>MEAQREPVDLVVVLHVRNGQNVPKNWQELLKVALEVVTGKLDTKDCLAVVPCMPNLLPMSKENASALLSQYKTDGIKTDCSLVTALESAESIFNGRAYEDKKTRAGYIVVISNSKDDISSLITWRFLSVHAFGFRDAHNAWTIHTIAGSRDCSYAILDDELGRITQAFVATIDRITSAVGVMPIEIQLRCNAKVQISGIGSPRIRYSISENKRDATIWPRAHLAGVPTNFIVHLNTYSLIPDEYKDLPGSGVLTIHAKYYQNNQGASRTPATANIPEGQHGVVEVLDGNVGVVTVTEGMYGSKEMAAEMVRLEAVKIINAIIEENKPDWDQLLDAAKKQRHRWTQLENYDYGHEDEKKNLEIQEVVAEIIVENKTDWEKLGAAADRLREGWTALKDSPCGREAGELISRLSSEMQEMEIRLYNNYMWPEYLLSWKSHQWWQMPLPPLFMDKLHTDDDPLLRLSNTAKVDYVPKHKKGLPVLVRVVAPEVGLAKVKRAPVDVVAVLDTEKKTKKKLELLIKAMDVIMDKLGHQDRIAIIIPFQTADTQPAASFMNMSKQGRMQTSIKLKSIVVKEPATASPDTRATQTSHWRHQLNKLIKFIPNCLHIAPTNSPIHHPTSSGSDVVTDAGTKLWKALMDAAQILDNRREKDRLGFIVVISDSNGDFIRQEALMLKYTVHAFGFRECGSHNIRAMHYISNSSSDGIYAIVDNRNQVTHAFMDCITKITSRIVVDTEISILCNNSSSKVSLATIDSGKFQSKNKDGNYGSIFVGSLYAGAVRNFIVYVDKVDMLHEEDYTYANFSKLFKIHIEWFSEFNRKKEILEGQVVIVRDGTNESMEAVMDIIVRIEAVKIIQKVTNPNYKKEVVARKLQNICHGNSRLVREIQTMVANMHMDADILSHMLSWQTFQGLCEHPPIQ</sequence>
<dbReference type="Proteomes" id="UP001732700">
    <property type="component" value="Chromosome 1D"/>
</dbReference>